<dbReference type="GO" id="GO:0005773">
    <property type="term" value="C:vacuole"/>
    <property type="evidence" value="ECO:0007669"/>
    <property type="project" value="TreeGrafter"/>
</dbReference>
<accession>A0A8R7QX02</accession>
<dbReference type="SUPFAM" id="SSF53474">
    <property type="entry name" value="alpha/beta-Hydrolases"/>
    <property type="match status" value="1"/>
</dbReference>
<protein>
    <submittedName>
        <fullName evidence="2">Uncharacterized protein</fullName>
    </submittedName>
</protein>
<sequence length="197" mass="22590">MTDNYYDNVGTVTYCWTQAMISSCNFSSANVSNACNCAMSYAMNHGFGDINQYNIYTPSCHASFAASGSSTAPSRHRRAVQRLKDTLIRRRSNSYNPCMETYAEKYYNRLDVQRAMHAKTTRIPYTWTACSDVLFKTWSDSELSMLPTYRMLIKAGIRVWVFSGDTDSVTTTRFSLNHLGRKTKIRWYPWYSADGQV</sequence>
<reference evidence="3" key="1">
    <citation type="journal article" date="2013" name="Nature">
        <title>Draft genome of the wheat A-genome progenitor Triticum urartu.</title>
        <authorList>
            <person name="Ling H.Q."/>
            <person name="Zhao S."/>
            <person name="Liu D."/>
            <person name="Wang J."/>
            <person name="Sun H."/>
            <person name="Zhang C."/>
            <person name="Fan H."/>
            <person name="Li D."/>
            <person name="Dong L."/>
            <person name="Tao Y."/>
            <person name="Gao C."/>
            <person name="Wu H."/>
            <person name="Li Y."/>
            <person name="Cui Y."/>
            <person name="Guo X."/>
            <person name="Zheng S."/>
            <person name="Wang B."/>
            <person name="Yu K."/>
            <person name="Liang Q."/>
            <person name="Yang W."/>
            <person name="Lou X."/>
            <person name="Chen J."/>
            <person name="Feng M."/>
            <person name="Jian J."/>
            <person name="Zhang X."/>
            <person name="Luo G."/>
            <person name="Jiang Y."/>
            <person name="Liu J."/>
            <person name="Wang Z."/>
            <person name="Sha Y."/>
            <person name="Zhang B."/>
            <person name="Wu H."/>
            <person name="Tang D."/>
            <person name="Shen Q."/>
            <person name="Xue P."/>
            <person name="Zou S."/>
            <person name="Wang X."/>
            <person name="Liu X."/>
            <person name="Wang F."/>
            <person name="Yang Y."/>
            <person name="An X."/>
            <person name="Dong Z."/>
            <person name="Zhang K."/>
            <person name="Zhang X."/>
            <person name="Luo M.C."/>
            <person name="Dvorak J."/>
            <person name="Tong Y."/>
            <person name="Wang J."/>
            <person name="Yang H."/>
            <person name="Li Z."/>
            <person name="Wang D."/>
            <person name="Zhang A."/>
            <person name="Wang J."/>
        </authorList>
    </citation>
    <scope>NUCLEOTIDE SEQUENCE</scope>
    <source>
        <strain evidence="3">cv. G1812</strain>
    </source>
</reference>
<dbReference type="Pfam" id="PF00450">
    <property type="entry name" value="Peptidase_S10"/>
    <property type="match status" value="1"/>
</dbReference>
<dbReference type="GO" id="GO:0006508">
    <property type="term" value="P:proteolysis"/>
    <property type="evidence" value="ECO:0007669"/>
    <property type="project" value="InterPro"/>
</dbReference>
<dbReference type="AlphaFoldDB" id="A0A8R7QX02"/>
<dbReference type="PANTHER" id="PTHR11802">
    <property type="entry name" value="SERINE PROTEASE FAMILY S10 SERINE CARBOXYPEPTIDASE"/>
    <property type="match status" value="1"/>
</dbReference>
<dbReference type="Proteomes" id="UP000015106">
    <property type="component" value="Chromosome 6"/>
</dbReference>
<dbReference type="InterPro" id="IPR029058">
    <property type="entry name" value="AB_hydrolase_fold"/>
</dbReference>
<dbReference type="InterPro" id="IPR001563">
    <property type="entry name" value="Peptidase_S10"/>
</dbReference>
<evidence type="ECO:0000313" key="2">
    <source>
        <dbReference type="EnsemblPlants" id="TuG1812G0600003824.01.T01"/>
    </source>
</evidence>
<organism evidence="2 3">
    <name type="scientific">Triticum urartu</name>
    <name type="common">Red wild einkorn</name>
    <name type="synonym">Crithodium urartu</name>
    <dbReference type="NCBI Taxonomy" id="4572"/>
    <lineage>
        <taxon>Eukaryota</taxon>
        <taxon>Viridiplantae</taxon>
        <taxon>Streptophyta</taxon>
        <taxon>Embryophyta</taxon>
        <taxon>Tracheophyta</taxon>
        <taxon>Spermatophyta</taxon>
        <taxon>Magnoliopsida</taxon>
        <taxon>Liliopsida</taxon>
        <taxon>Poales</taxon>
        <taxon>Poaceae</taxon>
        <taxon>BOP clade</taxon>
        <taxon>Pooideae</taxon>
        <taxon>Triticodae</taxon>
        <taxon>Triticeae</taxon>
        <taxon>Triticinae</taxon>
        <taxon>Triticum</taxon>
    </lineage>
</organism>
<comment type="similarity">
    <text evidence="1">Belongs to the peptidase S10 family.</text>
</comment>
<reference evidence="2" key="2">
    <citation type="submission" date="2018-03" db="EMBL/GenBank/DDBJ databases">
        <title>The Triticum urartu genome reveals the dynamic nature of wheat genome evolution.</title>
        <authorList>
            <person name="Ling H."/>
            <person name="Ma B."/>
            <person name="Shi X."/>
            <person name="Liu H."/>
            <person name="Dong L."/>
            <person name="Sun H."/>
            <person name="Cao Y."/>
            <person name="Gao Q."/>
            <person name="Zheng S."/>
            <person name="Li Y."/>
            <person name="Yu Y."/>
            <person name="Du H."/>
            <person name="Qi M."/>
            <person name="Li Y."/>
            <person name="Yu H."/>
            <person name="Cui Y."/>
            <person name="Wang N."/>
            <person name="Chen C."/>
            <person name="Wu H."/>
            <person name="Zhao Y."/>
            <person name="Zhang J."/>
            <person name="Li Y."/>
            <person name="Zhou W."/>
            <person name="Zhang B."/>
            <person name="Hu W."/>
            <person name="Eijk M."/>
            <person name="Tang J."/>
            <person name="Witsenboer H."/>
            <person name="Zhao S."/>
            <person name="Li Z."/>
            <person name="Zhang A."/>
            <person name="Wang D."/>
            <person name="Liang C."/>
        </authorList>
    </citation>
    <scope>NUCLEOTIDE SEQUENCE [LARGE SCALE GENOMIC DNA]</scope>
    <source>
        <strain evidence="2">cv. G1812</strain>
    </source>
</reference>
<name>A0A8R7QX02_TRIUA</name>
<evidence type="ECO:0000313" key="3">
    <source>
        <dbReference type="Proteomes" id="UP000015106"/>
    </source>
</evidence>
<dbReference type="GO" id="GO:0009742">
    <property type="term" value="P:brassinosteroid mediated signaling pathway"/>
    <property type="evidence" value="ECO:0007669"/>
    <property type="project" value="TreeGrafter"/>
</dbReference>
<dbReference type="Gramene" id="TuG1812G0600003824.01.T01">
    <property type="protein sequence ID" value="TuG1812G0600003824.01.T01"/>
    <property type="gene ID" value="TuG1812G0600003824.01"/>
</dbReference>
<keyword evidence="3" id="KW-1185">Reference proteome</keyword>
<dbReference type="PANTHER" id="PTHR11802:SF25">
    <property type="entry name" value="SERINE CARBOXYPEPTIDASE 24"/>
    <property type="match status" value="1"/>
</dbReference>
<dbReference type="GO" id="GO:0004185">
    <property type="term" value="F:serine-type carboxypeptidase activity"/>
    <property type="evidence" value="ECO:0007669"/>
    <property type="project" value="InterPro"/>
</dbReference>
<evidence type="ECO:0000256" key="1">
    <source>
        <dbReference type="ARBA" id="ARBA00009431"/>
    </source>
</evidence>
<dbReference type="EnsemblPlants" id="TuG1812G0600003824.01.T01">
    <property type="protein sequence ID" value="TuG1812G0600003824.01.T01"/>
    <property type="gene ID" value="TuG1812G0600003824.01"/>
</dbReference>
<dbReference type="Gene3D" id="3.40.50.11320">
    <property type="match status" value="1"/>
</dbReference>
<proteinExistence type="inferred from homology"/>
<dbReference type="Gene3D" id="6.10.250.940">
    <property type="match status" value="1"/>
</dbReference>
<reference evidence="2" key="3">
    <citation type="submission" date="2022-06" db="UniProtKB">
        <authorList>
            <consortium name="EnsemblPlants"/>
        </authorList>
    </citation>
    <scope>IDENTIFICATION</scope>
</reference>